<dbReference type="OrthoDB" id="10071887at2759"/>
<gene>
    <name evidence="1" type="ORF">DNTS_025772</name>
</gene>
<evidence type="ECO:0000313" key="2">
    <source>
        <dbReference type="Proteomes" id="UP000316079"/>
    </source>
</evidence>
<reference evidence="1 2" key="1">
    <citation type="journal article" date="2019" name="Sci. Data">
        <title>Hybrid genome assembly and annotation of Danionella translucida.</title>
        <authorList>
            <person name="Kadobianskyi M."/>
            <person name="Schulze L."/>
            <person name="Schuelke M."/>
            <person name="Judkewitz B."/>
        </authorList>
    </citation>
    <scope>NUCLEOTIDE SEQUENCE [LARGE SCALE GENOMIC DNA]</scope>
    <source>
        <strain evidence="1 2">Bolton</strain>
    </source>
</reference>
<dbReference type="EMBL" id="SRMA01027057">
    <property type="protein sequence ID" value="TRY60357.1"/>
    <property type="molecule type" value="Genomic_DNA"/>
</dbReference>
<dbReference type="AlphaFoldDB" id="A0A553N4J3"/>
<name>A0A553N4J3_9TELE</name>
<proteinExistence type="predicted"/>
<sequence>MGSASASALGKELRVVAHLILPDIVFVREYVLNTVERGVGTIADLQLNLNKKVRVEAGSLPDASVDRFDAPNYQQHLRLQVSAPDFARPLHSPHRSASGAAGITRVIKAPRQRRERQRHDRTLKDRVCAHFILERRAHWERWTLVLYSWWAIDFLELTFLILPPDAVDVKDELQKHERFIRVELQLSS</sequence>
<dbReference type="Proteomes" id="UP000316079">
    <property type="component" value="Unassembled WGS sequence"/>
</dbReference>
<comment type="caution">
    <text evidence="1">The sequence shown here is derived from an EMBL/GenBank/DDBJ whole genome shotgun (WGS) entry which is preliminary data.</text>
</comment>
<keyword evidence="2" id="KW-1185">Reference proteome</keyword>
<protein>
    <submittedName>
        <fullName evidence="1">Uncharacterized protein</fullName>
    </submittedName>
</protein>
<evidence type="ECO:0000313" key="1">
    <source>
        <dbReference type="EMBL" id="TRY60357.1"/>
    </source>
</evidence>
<organism evidence="1 2">
    <name type="scientific">Danionella cerebrum</name>
    <dbReference type="NCBI Taxonomy" id="2873325"/>
    <lineage>
        <taxon>Eukaryota</taxon>
        <taxon>Metazoa</taxon>
        <taxon>Chordata</taxon>
        <taxon>Craniata</taxon>
        <taxon>Vertebrata</taxon>
        <taxon>Euteleostomi</taxon>
        <taxon>Actinopterygii</taxon>
        <taxon>Neopterygii</taxon>
        <taxon>Teleostei</taxon>
        <taxon>Ostariophysi</taxon>
        <taxon>Cypriniformes</taxon>
        <taxon>Danionidae</taxon>
        <taxon>Danioninae</taxon>
        <taxon>Danionella</taxon>
    </lineage>
</organism>
<accession>A0A553N4J3</accession>